<protein>
    <submittedName>
        <fullName evidence="1">Uncharacterized protein</fullName>
    </submittedName>
</protein>
<reference evidence="1 2" key="1">
    <citation type="submission" date="2017-10" db="EMBL/GenBank/DDBJ databases">
        <title>Complete genome sequence of Paracoccus yeei TT13 isolated from human skin.</title>
        <authorList>
            <person name="Lee K."/>
            <person name="Lim J.Y."/>
            <person name="Hwang I."/>
        </authorList>
    </citation>
    <scope>NUCLEOTIDE SEQUENCE [LARGE SCALE GENOMIC DNA]</scope>
    <source>
        <strain evidence="1 2">TT13</strain>
    </source>
</reference>
<evidence type="ECO:0000313" key="1">
    <source>
        <dbReference type="EMBL" id="ATQ56537.1"/>
    </source>
</evidence>
<dbReference type="Proteomes" id="UP000229314">
    <property type="component" value="Chromosome"/>
</dbReference>
<proteinExistence type="predicted"/>
<accession>A0A2D2C220</accession>
<dbReference type="EMBL" id="CP024422">
    <property type="protein sequence ID" value="ATQ56537.1"/>
    <property type="molecule type" value="Genomic_DNA"/>
</dbReference>
<organism evidence="1 2">
    <name type="scientific">Paracoccus yeei</name>
    <dbReference type="NCBI Taxonomy" id="147645"/>
    <lineage>
        <taxon>Bacteria</taxon>
        <taxon>Pseudomonadati</taxon>
        <taxon>Pseudomonadota</taxon>
        <taxon>Alphaproteobacteria</taxon>
        <taxon>Rhodobacterales</taxon>
        <taxon>Paracoccaceae</taxon>
        <taxon>Paracoccus</taxon>
    </lineage>
</organism>
<name>A0A2D2C220_9RHOB</name>
<dbReference type="AlphaFoldDB" id="A0A2D2C220"/>
<sequence length="70" mass="7168">MTPAAIELIAGYSGGQVSEAMSGAVGASIAIAAEPLIRHIYELAKRPAALVDVARGSIELIKVFFGRGGK</sequence>
<gene>
    <name evidence="1" type="ORF">PYTT13_12545</name>
</gene>
<evidence type="ECO:0000313" key="2">
    <source>
        <dbReference type="Proteomes" id="UP000229314"/>
    </source>
</evidence>